<evidence type="ECO:0000313" key="2">
    <source>
        <dbReference type="EMBL" id="KAK6333067.1"/>
    </source>
</evidence>
<feature type="signal peptide" evidence="1">
    <location>
        <begin position="1"/>
        <end position="19"/>
    </location>
</feature>
<dbReference type="EMBL" id="JAVHNR010000009">
    <property type="protein sequence ID" value="KAK6333067.1"/>
    <property type="molecule type" value="Genomic_DNA"/>
</dbReference>
<protein>
    <submittedName>
        <fullName evidence="2">Uncharacterized protein</fullName>
    </submittedName>
</protein>
<dbReference type="PANTHER" id="PTHR35605:SF1">
    <property type="entry name" value="ECP2 EFFECTOR PROTEIN DOMAIN-CONTAINING PROTEIN-RELATED"/>
    <property type="match status" value="1"/>
</dbReference>
<dbReference type="AlphaFoldDB" id="A0AAN8MN31"/>
<organism evidence="2 3">
    <name type="scientific">Orbilia javanica</name>
    <dbReference type="NCBI Taxonomy" id="47235"/>
    <lineage>
        <taxon>Eukaryota</taxon>
        <taxon>Fungi</taxon>
        <taxon>Dikarya</taxon>
        <taxon>Ascomycota</taxon>
        <taxon>Pezizomycotina</taxon>
        <taxon>Orbiliomycetes</taxon>
        <taxon>Orbiliales</taxon>
        <taxon>Orbiliaceae</taxon>
        <taxon>Orbilia</taxon>
    </lineage>
</organism>
<accession>A0AAN8MN31</accession>
<comment type="caution">
    <text evidence="2">The sequence shown here is derived from an EMBL/GenBank/DDBJ whole genome shotgun (WGS) entry which is preliminary data.</text>
</comment>
<evidence type="ECO:0000313" key="3">
    <source>
        <dbReference type="Proteomes" id="UP001313282"/>
    </source>
</evidence>
<keyword evidence="3" id="KW-1185">Reference proteome</keyword>
<sequence length="213" mass="23008">MWTGSIVLLAGLAAKAVFAAPLLGLYSDLISGIDLFSDASKTGLVQPMNIHGFITPGGPVFNFTGTLEEIIPQIQELYPEWDPLAPTPTTSEDPTKVKRYFKDRPTCFLVAGWNTGRSGAYGQAAYLIALGDNTMCGAEARTCARTGCNDNSAVDLCNDRTTKVDMTCPRVGRAAQAIADDCSMIYNGQDTTRGQWFDTTGYNVVVRKCLMDI</sequence>
<keyword evidence="1" id="KW-0732">Signal</keyword>
<name>A0AAN8MN31_9PEZI</name>
<dbReference type="PANTHER" id="PTHR35605">
    <property type="entry name" value="ECP2 EFFECTOR PROTEIN DOMAIN-CONTAINING PROTEIN-RELATED"/>
    <property type="match status" value="1"/>
</dbReference>
<proteinExistence type="predicted"/>
<gene>
    <name evidence="2" type="ORF">TWF718_010891</name>
</gene>
<reference evidence="2 3" key="1">
    <citation type="submission" date="2019-10" db="EMBL/GenBank/DDBJ databases">
        <authorList>
            <person name="Palmer J.M."/>
        </authorList>
    </citation>
    <scope>NUCLEOTIDE SEQUENCE [LARGE SCALE GENOMIC DNA]</scope>
    <source>
        <strain evidence="2 3">TWF718</strain>
    </source>
</reference>
<feature type="chain" id="PRO_5042836128" evidence="1">
    <location>
        <begin position="20"/>
        <end position="213"/>
    </location>
</feature>
<dbReference type="Proteomes" id="UP001313282">
    <property type="component" value="Unassembled WGS sequence"/>
</dbReference>
<evidence type="ECO:0000256" key="1">
    <source>
        <dbReference type="SAM" id="SignalP"/>
    </source>
</evidence>